<proteinExistence type="predicted"/>
<dbReference type="PaxDb" id="29760-VIT_09s0018g01170.t01"/>
<dbReference type="InParanoid" id="D7T3Z7"/>
<keyword evidence="2" id="KW-1185">Reference proteome</keyword>
<dbReference type="EMBL" id="FN595513">
    <property type="protein sequence ID" value="CBI25229.3"/>
    <property type="molecule type" value="Genomic_DNA"/>
</dbReference>
<organism evidence="1 2">
    <name type="scientific">Vitis vinifera</name>
    <name type="common">Grape</name>
    <dbReference type="NCBI Taxonomy" id="29760"/>
    <lineage>
        <taxon>Eukaryota</taxon>
        <taxon>Viridiplantae</taxon>
        <taxon>Streptophyta</taxon>
        <taxon>Embryophyta</taxon>
        <taxon>Tracheophyta</taxon>
        <taxon>Spermatophyta</taxon>
        <taxon>Magnoliopsida</taxon>
        <taxon>eudicotyledons</taxon>
        <taxon>Gunneridae</taxon>
        <taxon>Pentapetalae</taxon>
        <taxon>rosids</taxon>
        <taxon>Vitales</taxon>
        <taxon>Vitaceae</taxon>
        <taxon>Viteae</taxon>
        <taxon>Vitis</taxon>
    </lineage>
</organism>
<gene>
    <name evidence="1" type="ordered locus">VIT_09s0018g01170</name>
</gene>
<sequence>MEFDGGPLLLSFHFSLLELLETAVGPAKKKTKGVELCPLSNQ</sequence>
<dbReference type="HOGENOM" id="CLU_3261601_0_0_1"/>
<protein>
    <submittedName>
        <fullName evidence="1">Uncharacterized protein</fullName>
    </submittedName>
</protein>
<name>D7T3Z7_VITVI</name>
<evidence type="ECO:0000313" key="2">
    <source>
        <dbReference type="Proteomes" id="UP000009183"/>
    </source>
</evidence>
<reference evidence="2" key="1">
    <citation type="journal article" date="2007" name="Nature">
        <title>The grapevine genome sequence suggests ancestral hexaploidization in major angiosperm phyla.</title>
        <authorList>
            <consortium name="The French-Italian Public Consortium for Grapevine Genome Characterization."/>
            <person name="Jaillon O."/>
            <person name="Aury J.-M."/>
            <person name="Noel B."/>
            <person name="Policriti A."/>
            <person name="Clepet C."/>
            <person name="Casagrande A."/>
            <person name="Choisne N."/>
            <person name="Aubourg S."/>
            <person name="Vitulo N."/>
            <person name="Jubin C."/>
            <person name="Vezzi A."/>
            <person name="Legeai F."/>
            <person name="Hugueney P."/>
            <person name="Dasilva C."/>
            <person name="Horner D."/>
            <person name="Mica E."/>
            <person name="Jublot D."/>
            <person name="Poulain J."/>
            <person name="Bruyere C."/>
            <person name="Billault A."/>
            <person name="Segurens B."/>
            <person name="Gouyvenoux M."/>
            <person name="Ugarte E."/>
            <person name="Cattonaro F."/>
            <person name="Anthouard V."/>
            <person name="Vico V."/>
            <person name="Del Fabbro C."/>
            <person name="Alaux M."/>
            <person name="Di Gaspero G."/>
            <person name="Dumas V."/>
            <person name="Felice N."/>
            <person name="Paillard S."/>
            <person name="Juman I."/>
            <person name="Moroldo M."/>
            <person name="Scalabrin S."/>
            <person name="Canaguier A."/>
            <person name="Le Clainche I."/>
            <person name="Malacrida G."/>
            <person name="Durand E."/>
            <person name="Pesole G."/>
            <person name="Laucou V."/>
            <person name="Chatelet P."/>
            <person name="Merdinoglu D."/>
            <person name="Delledonne M."/>
            <person name="Pezzotti M."/>
            <person name="Lecharny A."/>
            <person name="Scarpelli C."/>
            <person name="Artiguenave F."/>
            <person name="Pe M.E."/>
            <person name="Valle G."/>
            <person name="Morgante M."/>
            <person name="Caboche M."/>
            <person name="Adam-Blondon A.-F."/>
            <person name="Weissenbach J."/>
            <person name="Quetier F."/>
            <person name="Wincker P."/>
        </authorList>
    </citation>
    <scope>NUCLEOTIDE SEQUENCE [LARGE SCALE GENOMIC DNA]</scope>
    <source>
        <strain evidence="2">cv. Pinot noir / PN40024</strain>
    </source>
</reference>
<dbReference type="Proteomes" id="UP000009183">
    <property type="component" value="Chromosome 9"/>
</dbReference>
<evidence type="ECO:0000313" key="1">
    <source>
        <dbReference type="EMBL" id="CBI25229.3"/>
    </source>
</evidence>
<dbReference type="AlphaFoldDB" id="D7T3Z7"/>
<accession>D7T3Z7</accession>